<dbReference type="SUPFAM" id="SSF52047">
    <property type="entry name" value="RNI-like"/>
    <property type="match status" value="1"/>
</dbReference>
<feature type="domain" description="F-box" evidence="1">
    <location>
        <begin position="4"/>
        <end position="48"/>
    </location>
</feature>
<accession>A0A8H8CHC9</accession>
<comment type="caution">
    <text evidence="2">The sequence shown here is derived from an EMBL/GenBank/DDBJ whole genome shotgun (WGS) entry which is preliminary data.</text>
</comment>
<gene>
    <name evidence="2" type="ORF">JR316_009759</name>
</gene>
<reference evidence="2" key="1">
    <citation type="submission" date="2021-02" db="EMBL/GenBank/DDBJ databases">
        <title>Psilocybe cubensis genome.</title>
        <authorList>
            <person name="Mckernan K.J."/>
            <person name="Crawford S."/>
            <person name="Trippe A."/>
            <person name="Kane L.T."/>
            <person name="Mclaughlin S."/>
        </authorList>
    </citation>
    <scope>NUCLEOTIDE SEQUENCE [LARGE SCALE GENOMIC DNA]</scope>
    <source>
        <strain evidence="2">MGC-MH-2018</strain>
    </source>
</reference>
<dbReference type="CDD" id="cd09917">
    <property type="entry name" value="F-box_SF"/>
    <property type="match status" value="1"/>
</dbReference>
<dbReference type="AlphaFoldDB" id="A0A8H8CHC9"/>
<dbReference type="Pfam" id="PF12937">
    <property type="entry name" value="F-box-like"/>
    <property type="match status" value="1"/>
</dbReference>
<sequence>MQPNLPPELLDYIFTFMRDDHPSLRNCALVNHKFSKLVERHLYYHITLNNSENYVGLGELSPAQISQMFTEKVHLVSHVKSLRIVMASLGILRWFTLRSMEDEDMGKAMLVLSQLTKLSLSGRQHGIISWNRFHHLFQSSFARLLLLPSMTSVSIHGIEDFPLPLLSQCKNLKSLSLRVVDDPTLPLPTIPTSEADIPRLEYLEILECTYALPLILIWLRSQGSPKLCDLRVLRIMIQRLGDISYIQDFLSADCAQSLKCLYVGANDIARTTYNAIGEIIYPPDSAPHRILDLSCLPNLRSLTLEASVKSTATYWISSNGEEDTETYNLQTPIPWIVEHLRTLFSGSSHHAQSLERIILELSFEVDKHALTRLDWGPLASVLKASQMWSLRTVQIQVVGCEPTGVTLETLEFGLRQDKYLSEMVKSGLLAIDTTHCPKEAAPVKAWWGV</sequence>
<dbReference type="SUPFAM" id="SSF81383">
    <property type="entry name" value="F-box domain"/>
    <property type="match status" value="1"/>
</dbReference>
<proteinExistence type="predicted"/>
<evidence type="ECO:0000313" key="2">
    <source>
        <dbReference type="EMBL" id="KAG5165065.1"/>
    </source>
</evidence>
<dbReference type="EMBL" id="JAFIQS010000010">
    <property type="protein sequence ID" value="KAG5165065.1"/>
    <property type="molecule type" value="Genomic_DNA"/>
</dbReference>
<evidence type="ECO:0000259" key="1">
    <source>
        <dbReference type="Pfam" id="PF12937"/>
    </source>
</evidence>
<dbReference type="InterPro" id="IPR001810">
    <property type="entry name" value="F-box_dom"/>
</dbReference>
<dbReference type="InterPro" id="IPR032675">
    <property type="entry name" value="LRR_dom_sf"/>
</dbReference>
<organism evidence="2">
    <name type="scientific">Psilocybe cubensis</name>
    <name type="common">Psychedelic mushroom</name>
    <name type="synonym">Stropharia cubensis</name>
    <dbReference type="NCBI Taxonomy" id="181762"/>
    <lineage>
        <taxon>Eukaryota</taxon>
        <taxon>Fungi</taxon>
        <taxon>Dikarya</taxon>
        <taxon>Basidiomycota</taxon>
        <taxon>Agaricomycotina</taxon>
        <taxon>Agaricomycetes</taxon>
        <taxon>Agaricomycetidae</taxon>
        <taxon>Agaricales</taxon>
        <taxon>Agaricineae</taxon>
        <taxon>Strophariaceae</taxon>
        <taxon>Psilocybe</taxon>
    </lineage>
</organism>
<dbReference type="Gene3D" id="3.80.10.10">
    <property type="entry name" value="Ribonuclease Inhibitor"/>
    <property type="match status" value="1"/>
</dbReference>
<name>A0A8H8CHC9_PSICU</name>
<dbReference type="InterPro" id="IPR036047">
    <property type="entry name" value="F-box-like_dom_sf"/>
</dbReference>
<dbReference type="OrthoDB" id="2788229at2759"/>
<protein>
    <recommendedName>
        <fullName evidence="1">F-box domain-containing protein</fullName>
    </recommendedName>
</protein>